<protein>
    <submittedName>
        <fullName evidence="2">Uncharacterized protein</fullName>
    </submittedName>
</protein>
<keyword evidence="3" id="KW-1185">Reference proteome</keyword>
<name>A0A7Y9K0B9_9SPHN</name>
<feature type="region of interest" description="Disordered" evidence="1">
    <location>
        <begin position="45"/>
        <end position="71"/>
    </location>
</feature>
<comment type="caution">
    <text evidence="2">The sequence shown here is derived from an EMBL/GenBank/DDBJ whole genome shotgun (WGS) entry which is preliminary data.</text>
</comment>
<dbReference type="Proteomes" id="UP000517753">
    <property type="component" value="Unassembled WGS sequence"/>
</dbReference>
<dbReference type="AlphaFoldDB" id="A0A7Y9K0B9"/>
<gene>
    <name evidence="2" type="ORF">HD841_001483</name>
</gene>
<evidence type="ECO:0000313" key="2">
    <source>
        <dbReference type="EMBL" id="NYD89703.1"/>
    </source>
</evidence>
<evidence type="ECO:0000256" key="1">
    <source>
        <dbReference type="SAM" id="MobiDB-lite"/>
    </source>
</evidence>
<sequence length="96" mass="9629">MAQSACKRGSSAASPRAARAAGLPIEMVAPVSIRASMTTPLILTGTCTSPSARRPARVANPAGAGPEGGMTNSGRLMRYALSLFDSPSGGISGVLR</sequence>
<dbReference type="EMBL" id="JACCBY010000002">
    <property type="protein sequence ID" value="NYD89703.1"/>
    <property type="molecule type" value="Genomic_DNA"/>
</dbReference>
<organism evidence="2 3">
    <name type="scientific">Sphingomonas melonis</name>
    <dbReference type="NCBI Taxonomy" id="152682"/>
    <lineage>
        <taxon>Bacteria</taxon>
        <taxon>Pseudomonadati</taxon>
        <taxon>Pseudomonadota</taxon>
        <taxon>Alphaproteobacteria</taxon>
        <taxon>Sphingomonadales</taxon>
        <taxon>Sphingomonadaceae</taxon>
        <taxon>Sphingomonas</taxon>
    </lineage>
</organism>
<reference evidence="2 3" key="1">
    <citation type="submission" date="2020-08" db="EMBL/GenBank/DDBJ databases">
        <title>The Agave Microbiome: Exploring the role of microbial communities in plant adaptations to desert environments.</title>
        <authorList>
            <person name="Partida-Martinez L.P."/>
        </authorList>
    </citation>
    <scope>NUCLEOTIDE SEQUENCE [LARGE SCALE GENOMIC DNA]</scope>
    <source>
        <strain evidence="2 3">AS2.3</strain>
    </source>
</reference>
<evidence type="ECO:0000313" key="3">
    <source>
        <dbReference type="Proteomes" id="UP000517753"/>
    </source>
</evidence>
<accession>A0A7Y9K0B9</accession>
<proteinExistence type="predicted"/>
<dbReference type="RefSeq" id="WP_179508227.1">
    <property type="nucleotide sequence ID" value="NZ_JACCBY010000002.1"/>
</dbReference>